<evidence type="ECO:0000256" key="2">
    <source>
        <dbReference type="SAM" id="Phobius"/>
    </source>
</evidence>
<organism evidence="3 4">
    <name type="scientific">Ascodesmis nigricans</name>
    <dbReference type="NCBI Taxonomy" id="341454"/>
    <lineage>
        <taxon>Eukaryota</taxon>
        <taxon>Fungi</taxon>
        <taxon>Dikarya</taxon>
        <taxon>Ascomycota</taxon>
        <taxon>Pezizomycotina</taxon>
        <taxon>Pezizomycetes</taxon>
        <taxon>Pezizales</taxon>
        <taxon>Ascodesmidaceae</taxon>
        <taxon>Ascodesmis</taxon>
    </lineage>
</organism>
<proteinExistence type="predicted"/>
<dbReference type="STRING" id="341454.A0A4S2N039"/>
<dbReference type="OrthoDB" id="5337378at2759"/>
<dbReference type="EMBL" id="ML220116">
    <property type="protein sequence ID" value="TGZ82283.1"/>
    <property type="molecule type" value="Genomic_DNA"/>
</dbReference>
<feature type="region of interest" description="Disordered" evidence="1">
    <location>
        <begin position="494"/>
        <end position="557"/>
    </location>
</feature>
<keyword evidence="2" id="KW-0472">Membrane</keyword>
<keyword evidence="2" id="KW-1133">Transmembrane helix</keyword>
<accession>A0A4S2N039</accession>
<dbReference type="SUPFAM" id="SSF56112">
    <property type="entry name" value="Protein kinase-like (PK-like)"/>
    <property type="match status" value="1"/>
</dbReference>
<gene>
    <name evidence="3" type="ORF">EX30DRAFT_221148</name>
</gene>
<feature type="transmembrane region" description="Helical" evidence="2">
    <location>
        <begin position="21"/>
        <end position="46"/>
    </location>
</feature>
<reference evidence="3 4" key="1">
    <citation type="submission" date="2019-04" db="EMBL/GenBank/DDBJ databases">
        <title>Comparative genomics and transcriptomics to analyze fruiting body development in filamentous ascomycetes.</title>
        <authorList>
            <consortium name="DOE Joint Genome Institute"/>
            <person name="Lutkenhaus R."/>
            <person name="Traeger S."/>
            <person name="Breuer J."/>
            <person name="Kuo A."/>
            <person name="Lipzen A."/>
            <person name="Pangilinan J."/>
            <person name="Dilworth D."/>
            <person name="Sandor L."/>
            <person name="Poggeler S."/>
            <person name="Barry K."/>
            <person name="Grigoriev I.V."/>
            <person name="Nowrousian M."/>
        </authorList>
    </citation>
    <scope>NUCLEOTIDE SEQUENCE [LARGE SCALE GENOMIC DNA]</scope>
    <source>
        <strain evidence="3 4">CBS 389.68</strain>
    </source>
</reference>
<evidence type="ECO:0000313" key="3">
    <source>
        <dbReference type="EMBL" id="TGZ82283.1"/>
    </source>
</evidence>
<feature type="compositionally biased region" description="Basic and acidic residues" evidence="1">
    <location>
        <begin position="494"/>
        <end position="537"/>
    </location>
</feature>
<evidence type="ECO:0008006" key="5">
    <source>
        <dbReference type="Google" id="ProtNLM"/>
    </source>
</evidence>
<dbReference type="InParanoid" id="A0A4S2N039"/>
<dbReference type="AlphaFoldDB" id="A0A4S2N039"/>
<keyword evidence="2" id="KW-0812">Transmembrane</keyword>
<protein>
    <recommendedName>
        <fullName evidence="5">Protein kinase domain-containing protein</fullName>
    </recommendedName>
</protein>
<evidence type="ECO:0000256" key="1">
    <source>
        <dbReference type="SAM" id="MobiDB-lite"/>
    </source>
</evidence>
<sequence>MRGLYSPTTEKWTAPLWTRRRMLMLAGGFTATLLLLLHILTITYNYEIPHPSFATSTSVSKNFTTRTDRMVMKDLLNPSHTILRPYEHSTFHFGDRYRFVKNLANGYEGAARIYQDLENGGKQVIIKSWFKSTRQEPVPQELKDRLQNEFKIAVTEWPVEISTTLHDYQSPLFAPSDHSISHALDAFYTDVAADGPEFGWRIVLPMYSFGTLEHSIQAVSYLNLSIEDIDWLYRPRYRRIWQMLAKLNTAAEPENGNVGYCHEDVKADNIFHLDEMGNELLGDLGQVRPFNSPFHEDWKDCRLVDSQRAWRTYSWMLRWGQNRLAPVDERFEKRLWEKKDEWAKAHFQWYDTLYTPLETLENDPFWKNMQTIWKRSSIRMPVWRNGQKTEAWLSRDAAFVEIDKMRVEMMRVRKEEEENQKLQEEHNNKEEEMKKKGEPVPTPVQLKPIDYPWFWWNMPGAPADGDVDRELAVYWANSKLIGAGRSWELGMTAEDARKHDEEEAKKNEEEEKKKAEEEQKKQDEEKKKHDELEKQVEAAKLALDQAMKKMQESETAP</sequence>
<keyword evidence="4" id="KW-1185">Reference proteome</keyword>
<name>A0A4S2N039_9PEZI</name>
<feature type="compositionally biased region" description="Basic and acidic residues" evidence="1">
    <location>
        <begin position="415"/>
        <end position="438"/>
    </location>
</feature>
<feature type="compositionally biased region" description="Basic and acidic residues" evidence="1">
    <location>
        <begin position="546"/>
        <end position="557"/>
    </location>
</feature>
<dbReference type="Proteomes" id="UP000298138">
    <property type="component" value="Unassembled WGS sequence"/>
</dbReference>
<dbReference type="InterPro" id="IPR011009">
    <property type="entry name" value="Kinase-like_dom_sf"/>
</dbReference>
<feature type="region of interest" description="Disordered" evidence="1">
    <location>
        <begin position="415"/>
        <end position="442"/>
    </location>
</feature>
<evidence type="ECO:0000313" key="4">
    <source>
        <dbReference type="Proteomes" id="UP000298138"/>
    </source>
</evidence>